<evidence type="ECO:0000313" key="3">
    <source>
        <dbReference type="Proteomes" id="UP001501231"/>
    </source>
</evidence>
<gene>
    <name evidence="2" type="ORF">GCM10010191_03020</name>
</gene>
<dbReference type="Proteomes" id="UP001501231">
    <property type="component" value="Unassembled WGS sequence"/>
</dbReference>
<reference evidence="3" key="1">
    <citation type="journal article" date="2019" name="Int. J. Syst. Evol. Microbiol.">
        <title>The Global Catalogue of Microorganisms (GCM) 10K type strain sequencing project: providing services to taxonomists for standard genome sequencing and annotation.</title>
        <authorList>
            <consortium name="The Broad Institute Genomics Platform"/>
            <consortium name="The Broad Institute Genome Sequencing Center for Infectious Disease"/>
            <person name="Wu L."/>
            <person name="Ma J."/>
        </authorList>
    </citation>
    <scope>NUCLEOTIDE SEQUENCE [LARGE SCALE GENOMIC DNA]</scope>
    <source>
        <strain evidence="3">JCM 3325</strain>
    </source>
</reference>
<name>A0ABP5VC72_9ACTN</name>
<dbReference type="EMBL" id="BAAARW010000001">
    <property type="protein sequence ID" value="GAA2399418.1"/>
    <property type="molecule type" value="Genomic_DNA"/>
</dbReference>
<comment type="caution">
    <text evidence="2">The sequence shown here is derived from an EMBL/GenBank/DDBJ whole genome shotgun (WGS) entry which is preliminary data.</text>
</comment>
<proteinExistence type="predicted"/>
<accession>A0ABP5VC72</accession>
<keyword evidence="3" id="KW-1185">Reference proteome</keyword>
<dbReference type="Pfam" id="PF13569">
    <property type="entry name" value="DUF4132"/>
    <property type="match status" value="1"/>
</dbReference>
<dbReference type="InterPro" id="IPR025406">
    <property type="entry name" value="DUF4132"/>
</dbReference>
<feature type="domain" description="DUF4132" evidence="1">
    <location>
        <begin position="19"/>
        <end position="175"/>
    </location>
</feature>
<evidence type="ECO:0000313" key="2">
    <source>
        <dbReference type="EMBL" id="GAA2399418.1"/>
    </source>
</evidence>
<organism evidence="2 3">
    <name type="scientific">Actinomadura vinacea</name>
    <dbReference type="NCBI Taxonomy" id="115336"/>
    <lineage>
        <taxon>Bacteria</taxon>
        <taxon>Bacillati</taxon>
        <taxon>Actinomycetota</taxon>
        <taxon>Actinomycetes</taxon>
        <taxon>Streptosporangiales</taxon>
        <taxon>Thermomonosporaceae</taxon>
        <taxon>Actinomadura</taxon>
    </lineage>
</organism>
<evidence type="ECO:0000259" key="1">
    <source>
        <dbReference type="Pfam" id="PF13569"/>
    </source>
</evidence>
<sequence>MLRDFTDSWIEEHGPAPAAYKRFADLKKDVRTVAADQVQRLESAMVARRRWTAAEFQTLLVEHPLVWHLARRLVWLAGDDAFRIAEDRTLADIDDDVLTLPESVSVGIAHPLDLGGELTAWTRVFADYEIVQPFPQLGREVHVLTERERASARLERFEGITVPVHSVLGLARRGWERGAPQDAGIERWISKPVPGGLHVVIGLDMGIHAGLASDSEDQTFDHVWITARPTDFRYDDRPRTFGELDPITASEVLSDLAWAAASAL</sequence>
<protein>
    <recommendedName>
        <fullName evidence="1">DUF4132 domain-containing protein</fullName>
    </recommendedName>
</protein>
<dbReference type="RefSeq" id="WP_344586436.1">
    <property type="nucleotide sequence ID" value="NZ_BAAARW010000001.1"/>
</dbReference>